<dbReference type="RefSeq" id="WP_015797157.1">
    <property type="nucleotide sequence ID" value="NC_013131.1"/>
</dbReference>
<dbReference type="EMBL" id="CP001700">
    <property type="protein sequence ID" value="ACU77432.1"/>
    <property type="molecule type" value="Genomic_DNA"/>
</dbReference>
<evidence type="ECO:0000313" key="2">
    <source>
        <dbReference type="Proteomes" id="UP000000851"/>
    </source>
</evidence>
<dbReference type="InParanoid" id="C7Q099"/>
<dbReference type="STRING" id="479433.Caci_8613"/>
<evidence type="ECO:0000313" key="1">
    <source>
        <dbReference type="EMBL" id="ACU77432.1"/>
    </source>
</evidence>
<sequence>MFRRTGVIGKQVRDLGVKFCDGCGISTSVERSARRLEAVRTAAVLSLPRV</sequence>
<keyword evidence="2" id="KW-1185">Reference proteome</keyword>
<accession>C7Q099</accession>
<dbReference type="KEGG" id="cai:Caci_8613"/>
<dbReference type="AlphaFoldDB" id="C7Q099"/>
<dbReference type="Proteomes" id="UP000000851">
    <property type="component" value="Chromosome"/>
</dbReference>
<protein>
    <submittedName>
        <fullName evidence="1">Uncharacterized protein</fullName>
    </submittedName>
</protein>
<dbReference type="HOGENOM" id="CLU_3115912_0_0_11"/>
<organism evidence="1 2">
    <name type="scientific">Catenulispora acidiphila (strain DSM 44928 / JCM 14897 / NBRC 102108 / NRRL B-24433 / ID139908)</name>
    <dbReference type="NCBI Taxonomy" id="479433"/>
    <lineage>
        <taxon>Bacteria</taxon>
        <taxon>Bacillati</taxon>
        <taxon>Actinomycetota</taxon>
        <taxon>Actinomycetes</taxon>
        <taxon>Catenulisporales</taxon>
        <taxon>Catenulisporaceae</taxon>
        <taxon>Catenulispora</taxon>
    </lineage>
</organism>
<reference evidence="1 2" key="1">
    <citation type="journal article" date="2009" name="Stand. Genomic Sci.">
        <title>Complete genome sequence of Catenulispora acidiphila type strain (ID 139908).</title>
        <authorList>
            <person name="Copeland A."/>
            <person name="Lapidus A."/>
            <person name="Glavina Del Rio T."/>
            <person name="Nolan M."/>
            <person name="Lucas S."/>
            <person name="Chen F."/>
            <person name="Tice H."/>
            <person name="Cheng J.F."/>
            <person name="Bruce D."/>
            <person name="Goodwin L."/>
            <person name="Pitluck S."/>
            <person name="Mikhailova N."/>
            <person name="Pati A."/>
            <person name="Ivanova N."/>
            <person name="Mavromatis K."/>
            <person name="Chen A."/>
            <person name="Palaniappan K."/>
            <person name="Chain P."/>
            <person name="Land M."/>
            <person name="Hauser L."/>
            <person name="Chang Y.J."/>
            <person name="Jeffries C.D."/>
            <person name="Chertkov O."/>
            <person name="Brettin T."/>
            <person name="Detter J.C."/>
            <person name="Han C."/>
            <person name="Ali Z."/>
            <person name="Tindall B.J."/>
            <person name="Goker M."/>
            <person name="Bristow J."/>
            <person name="Eisen J.A."/>
            <person name="Markowitz V."/>
            <person name="Hugenholtz P."/>
            <person name="Kyrpides N.C."/>
            <person name="Klenk H.P."/>
        </authorList>
    </citation>
    <scope>NUCLEOTIDE SEQUENCE [LARGE SCALE GENOMIC DNA]</scope>
    <source>
        <strain evidence="2">DSM 44928 / JCM 14897 / NBRC 102108 / NRRL B-24433 / ID139908</strain>
    </source>
</reference>
<proteinExistence type="predicted"/>
<gene>
    <name evidence="1" type="ordered locus">Caci_8613</name>
</gene>
<name>C7Q099_CATAD</name>